<dbReference type="AlphaFoldDB" id="A0AAE3GYG3"/>
<organism evidence="2 3">
    <name type="scientific">Lacihabitans soyangensis</name>
    <dbReference type="NCBI Taxonomy" id="869394"/>
    <lineage>
        <taxon>Bacteria</taxon>
        <taxon>Pseudomonadati</taxon>
        <taxon>Bacteroidota</taxon>
        <taxon>Cytophagia</taxon>
        <taxon>Cytophagales</taxon>
        <taxon>Leadbetterellaceae</taxon>
        <taxon>Lacihabitans</taxon>
    </lineage>
</organism>
<gene>
    <name evidence="2" type="ORF">EGI31_01440</name>
</gene>
<name>A0AAE3GYG3_9BACT</name>
<comment type="caution">
    <text evidence="2">The sequence shown here is derived from an EMBL/GenBank/DDBJ whole genome shotgun (WGS) entry which is preliminary data.</text>
</comment>
<feature type="signal peptide" evidence="1">
    <location>
        <begin position="1"/>
        <end position="22"/>
    </location>
</feature>
<sequence>MKKTFLYSVLLLISLQSFGQSASYFGRYAGGVGLNQNSLERASALGYNAKVSVDDGLVLGDTALVKVGIGLSNPRYRLDVKGVFNMRTAYNSPAFKINDRNFLELDEKGLFVLNSFKMKYENENQWSDKVFDKTYKLMPLQEVSKFINENKHLPNVPSAQEVVKNGVSIDEMVSKLLEKVEELTLYTIQQQKEIEELKKKFGN</sequence>
<keyword evidence="1" id="KW-0732">Signal</keyword>
<evidence type="ECO:0000256" key="1">
    <source>
        <dbReference type="SAM" id="SignalP"/>
    </source>
</evidence>
<dbReference type="EMBL" id="RJUF01000002">
    <property type="protein sequence ID" value="MCP9761599.1"/>
    <property type="molecule type" value="Genomic_DNA"/>
</dbReference>
<keyword evidence="3" id="KW-1185">Reference proteome</keyword>
<evidence type="ECO:0000313" key="3">
    <source>
        <dbReference type="Proteomes" id="UP001204144"/>
    </source>
</evidence>
<evidence type="ECO:0000313" key="2">
    <source>
        <dbReference type="EMBL" id="MCP9761599.1"/>
    </source>
</evidence>
<dbReference type="RefSeq" id="WP_255035340.1">
    <property type="nucleotide sequence ID" value="NZ_RJUF01000002.1"/>
</dbReference>
<dbReference type="Proteomes" id="UP001204144">
    <property type="component" value="Unassembled WGS sequence"/>
</dbReference>
<reference evidence="2 3" key="1">
    <citation type="submission" date="2018-11" db="EMBL/GenBank/DDBJ databases">
        <title>Novel bacteria species description.</title>
        <authorList>
            <person name="Han J.-H."/>
        </authorList>
    </citation>
    <scope>NUCLEOTIDE SEQUENCE [LARGE SCALE GENOMIC DNA]</scope>
    <source>
        <strain evidence="2 3">KCTC23259</strain>
    </source>
</reference>
<feature type="chain" id="PRO_5041943763" evidence="1">
    <location>
        <begin position="23"/>
        <end position="203"/>
    </location>
</feature>
<proteinExistence type="predicted"/>
<accession>A0AAE3GYG3</accession>
<protein>
    <submittedName>
        <fullName evidence="2">Uncharacterized protein</fullName>
    </submittedName>
</protein>